<dbReference type="InterPro" id="IPR002818">
    <property type="entry name" value="DJ-1/PfpI"/>
</dbReference>
<dbReference type="RefSeq" id="WP_193677535.1">
    <property type="nucleotide sequence ID" value="NZ_JADDIV010000004.1"/>
</dbReference>
<evidence type="ECO:0000313" key="5">
    <source>
        <dbReference type="EMBL" id="MBE7368921.1"/>
    </source>
</evidence>
<evidence type="ECO:0000259" key="4">
    <source>
        <dbReference type="PROSITE" id="PS01124"/>
    </source>
</evidence>
<evidence type="ECO:0000256" key="1">
    <source>
        <dbReference type="ARBA" id="ARBA00023015"/>
    </source>
</evidence>
<dbReference type="Pfam" id="PF12833">
    <property type="entry name" value="HTH_18"/>
    <property type="match status" value="1"/>
</dbReference>
<evidence type="ECO:0000256" key="3">
    <source>
        <dbReference type="ARBA" id="ARBA00023163"/>
    </source>
</evidence>
<sequence>MTHPEPENVAVVAFDGISPFHLSVPCLVFGEDRRPDGSPRFRLRVCASEAGPLRTNAGFDLVTQRGLGALRTASIVVVPSWHEDGRAAPPALLRELRAAHRRGALIVGLCLGAFVLAEAGLLDGRPATTHWHLVPRFRAMYPSVQLQPEVLYVDEGDVITSAGTAAGLDCCLHVLRKRYGAEAANQAARRMVVAPHRQGGQAQYIANPVPERAERDRLGPVLEWMSRHLAQPHGLDDLAARAFMSRRTFTRQFRDSTGTTVVGWLKAQRLALAQRLLEGTELPIEEVAARAGFGSSASLRQHFAQALRTSPQSYRREFSHERAFAPRAAAWRQDRATSSRT</sequence>
<accession>A0ABR9S5X8</accession>
<protein>
    <submittedName>
        <fullName evidence="5">Helix-turn-helix domain-containing protein</fullName>
    </submittedName>
</protein>
<evidence type="ECO:0000256" key="2">
    <source>
        <dbReference type="ARBA" id="ARBA00023125"/>
    </source>
</evidence>
<dbReference type="SUPFAM" id="SSF46689">
    <property type="entry name" value="Homeodomain-like"/>
    <property type="match status" value="2"/>
</dbReference>
<reference evidence="5 6" key="1">
    <citation type="submission" date="2020-10" db="EMBL/GenBank/DDBJ databases">
        <title>Ramlibacter sp. HM2 16S ribosomal RNA gene Genome sequencing and assembly.</title>
        <authorList>
            <person name="Kang M."/>
        </authorList>
    </citation>
    <scope>NUCLEOTIDE SEQUENCE [LARGE SCALE GENOMIC DNA]</scope>
    <source>
        <strain evidence="5 6">HM2</strain>
    </source>
</reference>
<dbReference type="InterPro" id="IPR052158">
    <property type="entry name" value="INH-QAR"/>
</dbReference>
<dbReference type="InterPro" id="IPR029062">
    <property type="entry name" value="Class_I_gatase-like"/>
</dbReference>
<dbReference type="Gene3D" id="3.40.50.880">
    <property type="match status" value="1"/>
</dbReference>
<dbReference type="SMART" id="SM00342">
    <property type="entry name" value="HTH_ARAC"/>
    <property type="match status" value="1"/>
</dbReference>
<keyword evidence="1" id="KW-0805">Transcription regulation</keyword>
<dbReference type="EMBL" id="JADDIV010000004">
    <property type="protein sequence ID" value="MBE7368921.1"/>
    <property type="molecule type" value="Genomic_DNA"/>
</dbReference>
<gene>
    <name evidence="5" type="ORF">IM787_15265</name>
</gene>
<dbReference type="InterPro" id="IPR018062">
    <property type="entry name" value="HTH_AraC-typ_CS"/>
</dbReference>
<dbReference type="PROSITE" id="PS01124">
    <property type="entry name" value="HTH_ARAC_FAMILY_2"/>
    <property type="match status" value="1"/>
</dbReference>
<dbReference type="InterPro" id="IPR018060">
    <property type="entry name" value="HTH_AraC"/>
</dbReference>
<dbReference type="Pfam" id="PF01965">
    <property type="entry name" value="DJ-1_PfpI"/>
    <property type="match status" value="1"/>
</dbReference>
<keyword evidence="2" id="KW-0238">DNA-binding</keyword>
<evidence type="ECO:0000313" key="6">
    <source>
        <dbReference type="Proteomes" id="UP000806285"/>
    </source>
</evidence>
<proteinExistence type="predicted"/>
<dbReference type="InterPro" id="IPR009057">
    <property type="entry name" value="Homeodomain-like_sf"/>
</dbReference>
<dbReference type="PROSITE" id="PS00041">
    <property type="entry name" value="HTH_ARAC_FAMILY_1"/>
    <property type="match status" value="1"/>
</dbReference>
<name>A0ABR9S5X8_9BURK</name>
<keyword evidence="6" id="KW-1185">Reference proteome</keyword>
<dbReference type="PANTHER" id="PTHR43130">
    <property type="entry name" value="ARAC-FAMILY TRANSCRIPTIONAL REGULATOR"/>
    <property type="match status" value="1"/>
</dbReference>
<dbReference type="CDD" id="cd03137">
    <property type="entry name" value="GATase1_AraC_1"/>
    <property type="match status" value="1"/>
</dbReference>
<keyword evidence="3" id="KW-0804">Transcription</keyword>
<feature type="domain" description="HTH araC/xylS-type" evidence="4">
    <location>
        <begin position="219"/>
        <end position="317"/>
    </location>
</feature>
<dbReference type="Gene3D" id="1.10.10.60">
    <property type="entry name" value="Homeodomain-like"/>
    <property type="match status" value="1"/>
</dbReference>
<comment type="caution">
    <text evidence="5">The sequence shown here is derived from an EMBL/GenBank/DDBJ whole genome shotgun (WGS) entry which is preliminary data.</text>
</comment>
<organism evidence="5 6">
    <name type="scientific">Ramlibacter pallidus</name>
    <dbReference type="NCBI Taxonomy" id="2780087"/>
    <lineage>
        <taxon>Bacteria</taxon>
        <taxon>Pseudomonadati</taxon>
        <taxon>Pseudomonadota</taxon>
        <taxon>Betaproteobacteria</taxon>
        <taxon>Burkholderiales</taxon>
        <taxon>Comamonadaceae</taxon>
        <taxon>Ramlibacter</taxon>
    </lineage>
</organism>
<dbReference type="SUPFAM" id="SSF52317">
    <property type="entry name" value="Class I glutamine amidotransferase-like"/>
    <property type="match status" value="1"/>
</dbReference>
<dbReference type="PANTHER" id="PTHR43130:SF3">
    <property type="entry name" value="HTH-TYPE TRANSCRIPTIONAL REGULATOR RV1931C"/>
    <property type="match status" value="1"/>
</dbReference>
<dbReference type="Proteomes" id="UP000806285">
    <property type="component" value="Unassembled WGS sequence"/>
</dbReference>